<reference evidence="1 2" key="1">
    <citation type="journal article" date="2015" name="Stand. Genomic Sci.">
        <title>Genomic Encyclopedia of Bacterial and Archaeal Type Strains, Phase III: the genomes of soil and plant-associated and newly described type strains.</title>
        <authorList>
            <person name="Whitman W.B."/>
            <person name="Woyke T."/>
            <person name="Klenk H.P."/>
            <person name="Zhou Y."/>
            <person name="Lilburn T.G."/>
            <person name="Beck B.J."/>
            <person name="De Vos P."/>
            <person name="Vandamme P."/>
            <person name="Eisen J.A."/>
            <person name="Garrity G."/>
            <person name="Hugenholtz P."/>
            <person name="Kyrpides N.C."/>
        </authorList>
    </citation>
    <scope>NUCLEOTIDE SEQUENCE [LARGE SCALE GENOMIC DNA]</scope>
    <source>
        <strain evidence="1 2">CGMCC 1.10115</strain>
    </source>
</reference>
<sequence length="168" mass="20096">MLFPHYKKPENLFYLKREEKISHFKLWAMILLSLKLIIKRMDKKGAVQMEIPEEAGLISVFESLPKRKDETDTFYYDTSIYVSENEYEAVEITLSPFYDEFIMDVKDKKTNHVLSYLKLLSVNKMEIAADKKNHAMIRLFHGESDLYVNIVEITLKPRFKLIFREQYR</sequence>
<evidence type="ECO:0000313" key="1">
    <source>
        <dbReference type="EMBL" id="TWH78313.1"/>
    </source>
</evidence>
<name>A0A562J5E7_9BACI</name>
<comment type="caution">
    <text evidence="1">The sequence shown here is derived from an EMBL/GenBank/DDBJ whole genome shotgun (WGS) entry which is preliminary data.</text>
</comment>
<protein>
    <submittedName>
        <fullName evidence="1">Uncharacterized protein</fullName>
    </submittedName>
</protein>
<evidence type="ECO:0000313" key="2">
    <source>
        <dbReference type="Proteomes" id="UP000318667"/>
    </source>
</evidence>
<gene>
    <name evidence="1" type="ORF">IQ19_05300</name>
</gene>
<organism evidence="1 2">
    <name type="scientific">Cytobacillus oceanisediminis</name>
    <dbReference type="NCBI Taxonomy" id="665099"/>
    <lineage>
        <taxon>Bacteria</taxon>
        <taxon>Bacillati</taxon>
        <taxon>Bacillota</taxon>
        <taxon>Bacilli</taxon>
        <taxon>Bacillales</taxon>
        <taxon>Bacillaceae</taxon>
        <taxon>Cytobacillus</taxon>
    </lineage>
</organism>
<dbReference type="Proteomes" id="UP000318667">
    <property type="component" value="Unassembled WGS sequence"/>
</dbReference>
<accession>A0A562J5E7</accession>
<proteinExistence type="predicted"/>
<keyword evidence="2" id="KW-1185">Reference proteome</keyword>
<dbReference type="AlphaFoldDB" id="A0A562J5E7"/>
<dbReference type="EMBL" id="VLKI01000030">
    <property type="protein sequence ID" value="TWH78313.1"/>
    <property type="molecule type" value="Genomic_DNA"/>
</dbReference>